<keyword evidence="2" id="KW-0121">Carboxypeptidase</keyword>
<keyword evidence="2" id="KW-0645">Protease</keyword>
<feature type="non-terminal residue" evidence="2">
    <location>
        <position position="161"/>
    </location>
</feature>
<organism evidence="2">
    <name type="scientific">Hyacinthus orientalis</name>
    <name type="common">Common hyacinth</name>
    <dbReference type="NCBI Taxonomy" id="82025"/>
    <lineage>
        <taxon>Eukaryota</taxon>
        <taxon>Viridiplantae</taxon>
        <taxon>Streptophyta</taxon>
        <taxon>Embryophyta</taxon>
        <taxon>Tracheophyta</taxon>
        <taxon>Spermatophyta</taxon>
        <taxon>Magnoliopsida</taxon>
        <taxon>Liliopsida</taxon>
        <taxon>Asparagales</taxon>
        <taxon>Hyacinthaceae</taxon>
        <taxon>Hyacinthoideae</taxon>
        <taxon>Hyacintheae</taxon>
        <taxon>Hyacinthus</taxon>
    </lineage>
</organism>
<dbReference type="AlphaFoldDB" id="Q676W0"/>
<dbReference type="InterPro" id="IPR029058">
    <property type="entry name" value="AB_hydrolase_fold"/>
</dbReference>
<accession>Q676W0</accession>
<keyword evidence="2" id="KW-0378">Hydrolase</keyword>
<sequence>EYSLSPICEKATSQGPEKPADLWTSMMLPWDICISSVLSQSLVLSPQMQQVTERIDVCVEDETMNYLNRQDVQDALHARLTGMTKWTVCSSVLEYDFLNLEIPTISVVGSLVKSGIPVAWFTAGIKNSAIPSTGSRDTRCRKLGQRNLGPENNQFHYRGLV</sequence>
<feature type="non-terminal residue" evidence="2">
    <location>
        <position position="1"/>
    </location>
</feature>
<reference evidence="2" key="1">
    <citation type="submission" date="2003-08" db="EMBL/GenBank/DDBJ databases">
        <title>Hyacinthus orientalis serine carboxypeptidase mRNA, during the regeneration of floral buds in vitro.</title>
        <authorList>
            <person name="Fan J.H."/>
            <person name="Ma Y."/>
            <person name="Zhang X.S."/>
        </authorList>
    </citation>
    <scope>NUCLEOTIDE SEQUENCE</scope>
    <source>
        <tissue evidence="2">Floral meristem 5-10 days when regenerated in vitro</tissue>
    </source>
</reference>
<comment type="similarity">
    <text evidence="1">Belongs to the peptidase S10 family.</text>
</comment>
<dbReference type="Pfam" id="PF00450">
    <property type="entry name" value="Peptidase_S10"/>
    <property type="match status" value="1"/>
</dbReference>
<dbReference type="GO" id="GO:0006508">
    <property type="term" value="P:proteolysis"/>
    <property type="evidence" value="ECO:0007669"/>
    <property type="project" value="InterPro"/>
</dbReference>
<dbReference type="Gene3D" id="6.10.250.940">
    <property type="match status" value="1"/>
</dbReference>
<proteinExistence type="evidence at transcript level"/>
<evidence type="ECO:0000256" key="1">
    <source>
        <dbReference type="ARBA" id="ARBA00009431"/>
    </source>
</evidence>
<dbReference type="InterPro" id="IPR001563">
    <property type="entry name" value="Peptidase_S10"/>
</dbReference>
<evidence type="ECO:0000313" key="2">
    <source>
        <dbReference type="EMBL" id="AAT08764.1"/>
    </source>
</evidence>
<dbReference type="EMBL" id="AY389693">
    <property type="protein sequence ID" value="AAT08764.1"/>
    <property type="molecule type" value="mRNA"/>
</dbReference>
<dbReference type="GO" id="GO:0004185">
    <property type="term" value="F:serine-type carboxypeptidase activity"/>
    <property type="evidence" value="ECO:0007669"/>
    <property type="project" value="InterPro"/>
</dbReference>
<protein>
    <submittedName>
        <fullName evidence="2">Serine carboxypeptidase</fullName>
    </submittedName>
</protein>
<dbReference type="SUPFAM" id="SSF53474">
    <property type="entry name" value="alpha/beta-Hydrolases"/>
    <property type="match status" value="1"/>
</dbReference>
<name>Q676W0_HYAOR</name>